<protein>
    <submittedName>
        <fullName evidence="2">Serine dehydratase subunit alpha family protein</fullName>
    </submittedName>
</protein>
<dbReference type="PIRSF" id="PIRSF006054">
    <property type="entry name" value="UCP006054"/>
    <property type="match status" value="1"/>
</dbReference>
<dbReference type="AlphaFoldDB" id="A0A844FK99"/>
<dbReference type="PANTHER" id="PTHR30501:SF2">
    <property type="entry name" value="UPF0597 PROTEIN YHAM"/>
    <property type="match status" value="1"/>
</dbReference>
<dbReference type="GO" id="GO:0019450">
    <property type="term" value="P:L-cysteine catabolic process to pyruvate"/>
    <property type="evidence" value="ECO:0007669"/>
    <property type="project" value="TreeGrafter"/>
</dbReference>
<evidence type="ECO:0000313" key="3">
    <source>
        <dbReference type="Proteomes" id="UP000462760"/>
    </source>
</evidence>
<reference evidence="2 3" key="1">
    <citation type="submission" date="2019-08" db="EMBL/GenBank/DDBJ databases">
        <title>In-depth cultivation of the pig gut microbiome towards novel bacterial diversity and tailored functional studies.</title>
        <authorList>
            <person name="Wylensek D."/>
            <person name="Hitch T.C.A."/>
            <person name="Clavel T."/>
        </authorList>
    </citation>
    <scope>NUCLEOTIDE SEQUENCE [LARGE SCALE GENOMIC DNA]</scope>
    <source>
        <strain evidence="2 3">Med78-601-WT-4W-RMD-3</strain>
    </source>
</reference>
<dbReference type="Pfam" id="PF03313">
    <property type="entry name" value="SDH_alpha"/>
    <property type="match status" value="1"/>
</dbReference>
<dbReference type="InterPro" id="IPR021144">
    <property type="entry name" value="UPF0597"/>
</dbReference>
<proteinExistence type="predicted"/>
<accession>A0A844FK99</accession>
<sequence length="410" mass="45180">MYVNKFVELLNKELKEGLGCTEIASIGLACAKASELIDEEVEKLDLVIDIGLFKNAHGVTIPNTDKYGIKLAASLGAILKNSQKELTLFQDIDRKIINKAENLIIKEKVNVDVKYINKFYIDVKVYGKDEWAEVLVIDSYQNIVKIIKDDKVIFYKQEKAKEEIIDITKVTINEIIEEIEKIPIEELDFIREAIEMNLSLAEKGINKKLDRGVAFGLNSLMEKGVVKDDLINKVCLYTTAASDARMAGLGSSTMTLMGSGNKGIQAIVPVAMTGKFKNVEEEKIIRGVAISCLITIYIRQWVSIVSPLCGTSLAAIGASAGITYILGGPIKNIEGSIKNMCGGVTGIICDEVKEGCSLKIRTNTENALMSAYLSMEDIVSITKDNIIEDRVEDIIKSLSLTSLLRARKNQ</sequence>
<evidence type="ECO:0000313" key="2">
    <source>
        <dbReference type="EMBL" id="MSS44370.1"/>
    </source>
</evidence>
<dbReference type="OrthoDB" id="41906at2"/>
<organism evidence="2 3">
    <name type="scientific">Anaerosalibacter bizertensis</name>
    <dbReference type="NCBI Taxonomy" id="932217"/>
    <lineage>
        <taxon>Bacteria</taxon>
        <taxon>Bacillati</taxon>
        <taxon>Bacillota</taxon>
        <taxon>Tissierellia</taxon>
        <taxon>Tissierellales</taxon>
        <taxon>Sporanaerobacteraceae</taxon>
        <taxon>Anaerosalibacter</taxon>
    </lineage>
</organism>
<evidence type="ECO:0000259" key="1">
    <source>
        <dbReference type="Pfam" id="PF03313"/>
    </source>
</evidence>
<dbReference type="GO" id="GO:0080146">
    <property type="term" value="F:L-cysteine desulfhydrase activity"/>
    <property type="evidence" value="ECO:0007669"/>
    <property type="project" value="TreeGrafter"/>
</dbReference>
<name>A0A844FK99_9FIRM</name>
<dbReference type="InterPro" id="IPR005130">
    <property type="entry name" value="Ser_deHydtase-like_asu"/>
</dbReference>
<dbReference type="RefSeq" id="WP_154485040.1">
    <property type="nucleotide sequence ID" value="NZ_VULR01000024.1"/>
</dbReference>
<dbReference type="Proteomes" id="UP000462760">
    <property type="component" value="Unassembled WGS sequence"/>
</dbReference>
<dbReference type="PANTHER" id="PTHR30501">
    <property type="entry name" value="UPF0597 PROTEIN YHAM"/>
    <property type="match status" value="1"/>
</dbReference>
<comment type="caution">
    <text evidence="2">The sequence shown here is derived from an EMBL/GenBank/DDBJ whole genome shotgun (WGS) entry which is preliminary data.</text>
</comment>
<dbReference type="EMBL" id="VULR01000024">
    <property type="protein sequence ID" value="MSS44370.1"/>
    <property type="molecule type" value="Genomic_DNA"/>
</dbReference>
<gene>
    <name evidence="2" type="ORF">FYJ27_11730</name>
</gene>
<feature type="domain" description="Serine dehydratase-like alpha subunit" evidence="1">
    <location>
        <begin position="171"/>
        <end position="399"/>
    </location>
</feature>